<proteinExistence type="predicted"/>
<dbReference type="PANTHER" id="PTHR46590:SF1">
    <property type="entry name" value="PHOSPHATIDYLINOSITOL TRANSFER PROTEIN CSR1"/>
    <property type="match status" value="1"/>
</dbReference>
<feature type="domain" description="CRAL-TRIO" evidence="1">
    <location>
        <begin position="176"/>
        <end position="327"/>
    </location>
</feature>
<dbReference type="CDD" id="cd00170">
    <property type="entry name" value="SEC14"/>
    <property type="match status" value="1"/>
</dbReference>
<dbReference type="InterPro" id="IPR052432">
    <property type="entry name" value="PITP/CRAL-TRIO"/>
</dbReference>
<dbReference type="SUPFAM" id="SSF46938">
    <property type="entry name" value="CRAL/TRIO N-terminal domain"/>
    <property type="match status" value="1"/>
</dbReference>
<dbReference type="Proteomes" id="UP000054886">
    <property type="component" value="Unassembled WGS sequence"/>
</dbReference>
<dbReference type="InterPro" id="IPR036273">
    <property type="entry name" value="CRAL/TRIO_N_dom_sf"/>
</dbReference>
<dbReference type="PROSITE" id="PS50191">
    <property type="entry name" value="CRAL_TRIO"/>
    <property type="match status" value="1"/>
</dbReference>
<protein>
    <submittedName>
        <fullName evidence="2">Phosphatidylinositol transfer protein CSR1</fullName>
    </submittedName>
</protein>
<dbReference type="SMART" id="SM00516">
    <property type="entry name" value="SEC14"/>
    <property type="match status" value="1"/>
</dbReference>
<evidence type="ECO:0000259" key="1">
    <source>
        <dbReference type="PROSITE" id="PS50191"/>
    </source>
</evidence>
<name>A0A0W0DWB1_CANGB</name>
<dbReference type="Gene3D" id="3.40.525.10">
    <property type="entry name" value="CRAL-TRIO lipid binding domain"/>
    <property type="match status" value="1"/>
</dbReference>
<dbReference type="InterPro" id="IPR011074">
    <property type="entry name" value="CRAL/TRIO_N_dom"/>
</dbReference>
<gene>
    <name evidence="2" type="ORF">AO440_000647</name>
</gene>
<evidence type="ECO:0000313" key="2">
    <source>
        <dbReference type="EMBL" id="KTB01706.1"/>
    </source>
</evidence>
<dbReference type="PANTHER" id="PTHR46590">
    <property type="entry name" value="PHOSPHATIDYLINOSITOL TRANSFER PROTEIN CSR1-RELATED"/>
    <property type="match status" value="1"/>
</dbReference>
<dbReference type="InterPro" id="IPR036865">
    <property type="entry name" value="CRAL-TRIO_dom_sf"/>
</dbReference>
<dbReference type="SUPFAM" id="SSF52087">
    <property type="entry name" value="CRAL/TRIO domain"/>
    <property type="match status" value="1"/>
</dbReference>
<dbReference type="Pfam" id="PF03765">
    <property type="entry name" value="CRAL_TRIO_N"/>
    <property type="match status" value="1"/>
</dbReference>
<dbReference type="VEuPathDB" id="FungiDB:GWK60_D01067"/>
<dbReference type="InterPro" id="IPR001251">
    <property type="entry name" value="CRAL-TRIO_dom"/>
</dbReference>
<sequence>MTEDNYAFRVKTLNEEQLQFLKIVWLHLLKFWGIKVDERPLLNDSGCSGRKRATSLAAHELKTNRPRSRSTIFKIHSSVEENKGEGISDFELHEALKNSNPDDTREEFWNMIRADFPDSLLLRFIRARKWDLNKSMTMISNTLDWRVNDSKVDKIIYEGERAAYDGTMPGFYKNLELQKAVICGKDKEGRPIVCVRPKLHHSKDQSLEEMQRYSLLIIEQARLFLKDPVDTATVIFDLSGFSMSNMDYAPVQFLISCFEAHYPECLGKLYIHKAPWIFSPIWKIIRKWLDPVVASKIVFTKSSNDLKEFIACDQLPEYLEGSNPINLDTYQEIAADHDNQMEDVDTKNRLLSERELIIKQFVDTTIKWIESSNATESQNLLYSRIALGRQLTANYCELDPYIRSRSRYDIDGSLVV</sequence>
<dbReference type="EMBL" id="LLZZ01000130">
    <property type="protein sequence ID" value="KTB01706.1"/>
    <property type="molecule type" value="Genomic_DNA"/>
</dbReference>
<dbReference type="AlphaFoldDB" id="A0A0W0DWB1"/>
<dbReference type="SMART" id="SM01100">
    <property type="entry name" value="CRAL_TRIO_N"/>
    <property type="match status" value="1"/>
</dbReference>
<dbReference type="VEuPathDB" id="FungiDB:GVI51_D00847"/>
<organism evidence="2 3">
    <name type="scientific">Candida glabrata</name>
    <name type="common">Yeast</name>
    <name type="synonym">Torulopsis glabrata</name>
    <dbReference type="NCBI Taxonomy" id="5478"/>
    <lineage>
        <taxon>Eukaryota</taxon>
        <taxon>Fungi</taxon>
        <taxon>Dikarya</taxon>
        <taxon>Ascomycota</taxon>
        <taxon>Saccharomycotina</taxon>
        <taxon>Saccharomycetes</taxon>
        <taxon>Saccharomycetales</taxon>
        <taxon>Saccharomycetaceae</taxon>
        <taxon>Nakaseomyces</taxon>
    </lineage>
</organism>
<comment type="caution">
    <text evidence="2">The sequence shown here is derived from an EMBL/GenBank/DDBJ whole genome shotgun (WGS) entry which is preliminary data.</text>
</comment>
<dbReference type="VEuPathDB" id="FungiDB:B1J91_D00946g"/>
<reference evidence="2 3" key="1">
    <citation type="submission" date="2015-10" db="EMBL/GenBank/DDBJ databases">
        <title>Draft genomes sequences of Candida glabrata isolates 1A, 1B, 2A, 2B, 3A and 3B.</title>
        <authorList>
            <person name="Haavelsrud O.E."/>
            <person name="Gaustad P."/>
        </authorList>
    </citation>
    <scope>NUCLEOTIDE SEQUENCE [LARGE SCALE GENOMIC DNA]</scope>
    <source>
        <strain evidence="2">910700640</strain>
    </source>
</reference>
<accession>A0A0W0DWB1</accession>
<dbReference type="Pfam" id="PF00650">
    <property type="entry name" value="CRAL_TRIO"/>
    <property type="match status" value="1"/>
</dbReference>
<evidence type="ECO:0000313" key="3">
    <source>
        <dbReference type="Proteomes" id="UP000054886"/>
    </source>
</evidence>
<dbReference type="VEuPathDB" id="FungiDB:CAGL0D00946g"/>